<reference evidence="7 8" key="1">
    <citation type="journal article" date="2022" name="Syst. Appl. Microbiol.">
        <title>Rhodopirellula aestuarii sp. nov., a novel member of the genus Rhodopirellula isolated from brackish sediments collected in the Tagus River estuary, Portugal.</title>
        <authorList>
            <person name="Vitorino I.R."/>
            <person name="Klimek D."/>
            <person name="Calusinska M."/>
            <person name="Lobo-da-Cunha A."/>
            <person name="Vasconcelos V."/>
            <person name="Lage O.M."/>
        </authorList>
    </citation>
    <scope>NUCLEOTIDE SEQUENCE [LARGE SCALE GENOMIC DNA]</scope>
    <source>
        <strain evidence="7 8">ICT_H3.1</strain>
    </source>
</reference>
<proteinExistence type="inferred from homology"/>
<dbReference type="SUPFAM" id="SSF51735">
    <property type="entry name" value="NAD(P)-binding Rossmann-fold domains"/>
    <property type="match status" value="1"/>
</dbReference>
<evidence type="ECO:0000313" key="8">
    <source>
        <dbReference type="Proteomes" id="UP001202961"/>
    </source>
</evidence>
<dbReference type="InterPro" id="IPR036291">
    <property type="entry name" value="NAD(P)-bd_dom_sf"/>
</dbReference>
<dbReference type="EC" id="4.2.1.47" evidence="3 5"/>
<protein>
    <recommendedName>
        <fullName evidence="3 5">GDP-mannose 4,6-dehydratase</fullName>
        <ecNumber evidence="3 5">4.2.1.47</ecNumber>
    </recommendedName>
    <alternativeName>
        <fullName evidence="5">GDP-D-mannose dehydratase</fullName>
    </alternativeName>
</protein>
<dbReference type="HAMAP" id="MF_00955">
    <property type="entry name" value="GDP_Man_dehydratase"/>
    <property type="match status" value="1"/>
</dbReference>
<evidence type="ECO:0000313" key="7">
    <source>
        <dbReference type="EMBL" id="MCM2373980.1"/>
    </source>
</evidence>
<dbReference type="PANTHER" id="PTHR43715">
    <property type="entry name" value="GDP-MANNOSE 4,6-DEHYDRATASE"/>
    <property type="match status" value="1"/>
</dbReference>
<comment type="function">
    <text evidence="5">Catalyzes the conversion of GDP-D-mannose to GDP-4-dehydro-6-deoxy-D-mannose.</text>
</comment>
<keyword evidence="4 5" id="KW-0456">Lyase</keyword>
<comment type="cofactor">
    <cofactor evidence="1 5">
        <name>NADP(+)</name>
        <dbReference type="ChEBI" id="CHEBI:58349"/>
    </cofactor>
</comment>
<keyword evidence="5" id="KW-0521">NADP</keyword>
<accession>A0ABT0UAP9</accession>
<dbReference type="InterPro" id="IPR016040">
    <property type="entry name" value="NAD(P)-bd_dom"/>
</dbReference>
<dbReference type="EMBL" id="JAMQBK010000075">
    <property type="protein sequence ID" value="MCM2373980.1"/>
    <property type="molecule type" value="Genomic_DNA"/>
</dbReference>
<evidence type="ECO:0000256" key="3">
    <source>
        <dbReference type="ARBA" id="ARBA00011989"/>
    </source>
</evidence>
<comment type="caution">
    <text evidence="5">Lacks conserved residue(s) required for the propagation of feature annotation.</text>
</comment>
<comment type="similarity">
    <text evidence="2 5">Belongs to the NAD(P)-dependent epimerase/dehydratase family. GDP-mannose 4,6-dehydratase subfamily.</text>
</comment>
<dbReference type="Gene3D" id="3.40.50.720">
    <property type="entry name" value="NAD(P)-binding Rossmann-like Domain"/>
    <property type="match status" value="1"/>
</dbReference>
<organism evidence="7 8">
    <name type="scientific">Aporhodopirellula aestuarii</name>
    <dbReference type="NCBI Taxonomy" id="2950107"/>
    <lineage>
        <taxon>Bacteria</taxon>
        <taxon>Pseudomonadati</taxon>
        <taxon>Planctomycetota</taxon>
        <taxon>Planctomycetia</taxon>
        <taxon>Pirellulales</taxon>
        <taxon>Pirellulaceae</taxon>
        <taxon>Aporhodopirellula</taxon>
    </lineage>
</organism>
<dbReference type="Gene3D" id="3.90.25.10">
    <property type="entry name" value="UDP-galactose 4-epimerase, domain 1"/>
    <property type="match status" value="1"/>
</dbReference>
<comment type="caution">
    <text evidence="7">The sequence shown here is derived from an EMBL/GenBank/DDBJ whole genome shotgun (WGS) entry which is preliminary data.</text>
</comment>
<evidence type="ECO:0000256" key="2">
    <source>
        <dbReference type="ARBA" id="ARBA00009263"/>
    </source>
</evidence>
<feature type="active site" description="Nucleophile" evidence="5">
    <location>
        <position position="186"/>
    </location>
</feature>
<feature type="domain" description="NAD(P)-binding" evidence="6">
    <location>
        <begin position="9"/>
        <end position="320"/>
    </location>
</feature>
<dbReference type="InterPro" id="IPR006368">
    <property type="entry name" value="GDP_Man_deHydtase"/>
</dbReference>
<dbReference type="Pfam" id="PF16363">
    <property type="entry name" value="GDP_Man_Dehyd"/>
    <property type="match status" value="1"/>
</dbReference>
<dbReference type="RefSeq" id="WP_250931857.1">
    <property type="nucleotide sequence ID" value="NZ_JAMQBK010000075.1"/>
</dbReference>
<evidence type="ECO:0000256" key="5">
    <source>
        <dbReference type="HAMAP-Rule" id="MF_00955"/>
    </source>
</evidence>
<comment type="catalytic activity">
    <reaction evidence="5">
        <text>GDP-alpha-D-mannose = GDP-4-dehydro-alpha-D-rhamnose + H2O</text>
        <dbReference type="Rhea" id="RHEA:23820"/>
        <dbReference type="ChEBI" id="CHEBI:15377"/>
        <dbReference type="ChEBI" id="CHEBI:57527"/>
        <dbReference type="ChEBI" id="CHEBI:57964"/>
        <dbReference type="EC" id="4.2.1.47"/>
    </reaction>
</comment>
<dbReference type="PROSITE" id="PS00061">
    <property type="entry name" value="ADH_SHORT"/>
    <property type="match status" value="1"/>
</dbReference>
<evidence type="ECO:0000259" key="6">
    <source>
        <dbReference type="Pfam" id="PF16363"/>
    </source>
</evidence>
<dbReference type="Proteomes" id="UP001202961">
    <property type="component" value="Unassembled WGS sequence"/>
</dbReference>
<dbReference type="InterPro" id="IPR020904">
    <property type="entry name" value="Sc_DH/Rdtase_CS"/>
</dbReference>
<evidence type="ECO:0000256" key="1">
    <source>
        <dbReference type="ARBA" id="ARBA00001937"/>
    </source>
</evidence>
<dbReference type="PANTHER" id="PTHR43715:SF1">
    <property type="entry name" value="GDP-MANNOSE 4,6 DEHYDRATASE"/>
    <property type="match status" value="1"/>
</dbReference>
<evidence type="ECO:0000256" key="4">
    <source>
        <dbReference type="ARBA" id="ARBA00023239"/>
    </source>
</evidence>
<sequence length="337" mass="38042">MPSQPKTALITGITGQDGSYLTELLLSKGYVVHGLVRRTSNTVRSRLDSLFRDKSIYDHSLFLHYADLDDATTIRRILLKTEPDEIYHLAGQSHVGVSFEIPESTCQFTAMGTLRLLEMIRDLDKRPRLAHISSSEIFGRPDVSPQNELTPMRPVTPYGVAKAFATQMVQVYRQSFDCFACNAICYNHESPRRGESFVTRKITRAAAAISLGQQSELRLGALDARRDWGDAQSYVVAMWMMLQQDTPDDYVIATGRTHSIQDFLEFSFNHVGLNWRDYVVTDPKFIRPNDVADLCGDPSRAIEKLGWTPAESCEKLAQRMVDHDLKLLNEKPAPINS</sequence>
<gene>
    <name evidence="5" type="primary">gmd</name>
    <name evidence="7" type="ORF">NB063_25475</name>
</gene>
<dbReference type="CDD" id="cd05260">
    <property type="entry name" value="GDP_MD_SDR_e"/>
    <property type="match status" value="1"/>
</dbReference>
<keyword evidence="8" id="KW-1185">Reference proteome</keyword>
<name>A0ABT0UAP9_9BACT</name>